<sequence length="520" mass="60075">MFVFGEVQEPLDETSQLVEDITRSQIIETIQRAVHICNKRGSKFLSSEDLLFLIRHDRSKVNRLRMFLSWKDVRKNSKGGGETKPEDMMEEEDAEKPKVKKMKIKFSWDMINSFSNVLSDDEDEEEDEEGREAYEDQVARLKVADEVTKTMSKEEYIYYSDCRQASFTYKKGKRFRDWCNFSSFYENKAKDEIMEILGFLGYEIVSQLTETGLLVKKEWAKIEQEQRKKNFVRDAGLEDKKYLFGKPASEQTPLLPIHIQEGFRRSQLINNPLQNFNGSFNISDKVLKLAVSEGCVNLEKDVVIEIGPGLGSLTRSAINLSPEGIYLIEKDPLLKNTLVELKSLSKDRIKKIFIDDALHFKQDALMKEILAMAPKKIHIIEMTFLFQSEIGEKLTAKPGTKFRGRLTNLFDTLCTVKDKFYLTSQCFVPVPKVDVAVLKIIPRKVPLIPEGVSKEFERVVTFSFLKKRKTITNSLKSKCRDIKSILKVVNIDGSLRPEELTTEEFIRLYTYLTANNIRIK</sequence>
<dbReference type="CDD" id="cd22926">
    <property type="entry name" value="HFD_SPT3"/>
    <property type="match status" value="1"/>
</dbReference>
<comment type="similarity">
    <text evidence="12">Belongs to the class I-like SAM-binding methyltransferase superfamily. rRNA adenine N(6)-methyltransferase family.</text>
</comment>
<gene>
    <name evidence="14" type="primary">SPT3</name>
    <name evidence="14" type="ORF">HK099_008461</name>
</gene>
<dbReference type="SUPFAM" id="SSF47113">
    <property type="entry name" value="Histone-fold"/>
    <property type="match status" value="1"/>
</dbReference>
<evidence type="ECO:0000256" key="4">
    <source>
        <dbReference type="ARBA" id="ARBA00022679"/>
    </source>
</evidence>
<feature type="binding site" evidence="12">
    <location>
        <position position="307"/>
    </location>
    <ligand>
        <name>S-adenosyl-L-methionine</name>
        <dbReference type="ChEBI" id="CHEBI:59789"/>
    </ligand>
</feature>
<keyword evidence="7" id="KW-0805">Transcription regulation</keyword>
<dbReference type="Pfam" id="PF02269">
    <property type="entry name" value="TFIID-18kDa"/>
    <property type="match status" value="1"/>
</dbReference>
<dbReference type="Gene3D" id="3.40.50.150">
    <property type="entry name" value="Vaccinia Virus protein VP39"/>
    <property type="match status" value="1"/>
</dbReference>
<name>A0AAD5U675_9FUNG</name>
<dbReference type="InterPro" id="IPR009072">
    <property type="entry name" value="Histone-fold"/>
</dbReference>
<dbReference type="PROSITE" id="PS01131">
    <property type="entry name" value="RRNA_A_DIMETH"/>
    <property type="match status" value="1"/>
</dbReference>
<evidence type="ECO:0000256" key="8">
    <source>
        <dbReference type="ARBA" id="ARBA00023163"/>
    </source>
</evidence>
<dbReference type="PANTHER" id="PTHR11380:SF16">
    <property type="entry name" value="TRANSCRIPTION INITIATION PROTEIN SPT3 HOMOLOG"/>
    <property type="match status" value="1"/>
</dbReference>
<dbReference type="Gene3D" id="1.10.20.10">
    <property type="entry name" value="Histone, subunit A"/>
    <property type="match status" value="1"/>
</dbReference>
<dbReference type="SUPFAM" id="SSF53335">
    <property type="entry name" value="S-adenosyl-L-methionine-dependent methyltransferases"/>
    <property type="match status" value="1"/>
</dbReference>
<keyword evidence="9" id="KW-0539">Nucleus</keyword>
<dbReference type="PANTHER" id="PTHR11380">
    <property type="entry name" value="TRANSCRIPTION INITIATION FACTOR TFIID/SUPT3-RELATED"/>
    <property type="match status" value="1"/>
</dbReference>
<dbReference type="GO" id="GO:0003712">
    <property type="term" value="F:transcription coregulator activity"/>
    <property type="evidence" value="ECO:0007669"/>
    <property type="project" value="TreeGrafter"/>
</dbReference>
<keyword evidence="3 12" id="KW-0489">Methyltransferase</keyword>
<evidence type="ECO:0000256" key="5">
    <source>
        <dbReference type="ARBA" id="ARBA00022691"/>
    </source>
</evidence>
<dbReference type="InterPro" id="IPR001737">
    <property type="entry name" value="KsgA/Erm"/>
</dbReference>
<evidence type="ECO:0000256" key="9">
    <source>
        <dbReference type="ARBA" id="ARBA00023242"/>
    </source>
</evidence>
<evidence type="ECO:0000256" key="6">
    <source>
        <dbReference type="ARBA" id="ARBA00022884"/>
    </source>
</evidence>
<comment type="function">
    <text evidence="10">Mitochondrial transcription factor that confers selective promoter recognition on the core subunit of the yeast mitochondrial RNA polymerase. Interacts with DNA in a non-specific manner.</text>
</comment>
<evidence type="ECO:0000256" key="3">
    <source>
        <dbReference type="ARBA" id="ARBA00022603"/>
    </source>
</evidence>
<reference evidence="14" key="1">
    <citation type="submission" date="2020-05" db="EMBL/GenBank/DDBJ databases">
        <title>Phylogenomic resolution of chytrid fungi.</title>
        <authorList>
            <person name="Stajich J.E."/>
            <person name="Amses K."/>
            <person name="Simmons R."/>
            <person name="Seto K."/>
            <person name="Myers J."/>
            <person name="Bonds A."/>
            <person name="Quandt C.A."/>
            <person name="Barry K."/>
            <person name="Liu P."/>
            <person name="Grigoriev I."/>
            <person name="Longcore J.E."/>
            <person name="James T.Y."/>
        </authorList>
    </citation>
    <scope>NUCLEOTIDE SEQUENCE</scope>
    <source>
        <strain evidence="14">JEL0476</strain>
    </source>
</reference>
<feature type="binding site" evidence="12">
    <location>
        <position position="357"/>
    </location>
    <ligand>
        <name>S-adenosyl-L-methionine</name>
        <dbReference type="ChEBI" id="CHEBI:59789"/>
    </ligand>
</feature>
<evidence type="ECO:0000256" key="2">
    <source>
        <dbReference type="ARBA" id="ARBA00013836"/>
    </source>
</evidence>
<dbReference type="Proteomes" id="UP001211065">
    <property type="component" value="Unassembled WGS sequence"/>
</dbReference>
<dbReference type="PROSITE" id="PS51689">
    <property type="entry name" value="SAM_RNA_A_N6_MT"/>
    <property type="match status" value="1"/>
</dbReference>
<dbReference type="GO" id="GO:0003723">
    <property type="term" value="F:RNA binding"/>
    <property type="evidence" value="ECO:0007669"/>
    <property type="project" value="UniProtKB-UniRule"/>
</dbReference>
<dbReference type="GO" id="GO:0005634">
    <property type="term" value="C:nucleus"/>
    <property type="evidence" value="ECO:0007669"/>
    <property type="project" value="UniProtKB-SubCell"/>
</dbReference>
<dbReference type="GO" id="GO:0046982">
    <property type="term" value="F:protein heterodimerization activity"/>
    <property type="evidence" value="ECO:0007669"/>
    <property type="project" value="InterPro"/>
</dbReference>
<dbReference type="AlphaFoldDB" id="A0AAD5U675"/>
<feature type="binding site" evidence="12">
    <location>
        <position position="329"/>
    </location>
    <ligand>
        <name>S-adenosyl-L-methionine</name>
        <dbReference type="ChEBI" id="CHEBI:59789"/>
    </ligand>
</feature>
<dbReference type="InterPro" id="IPR029063">
    <property type="entry name" value="SAM-dependent_MTases_sf"/>
</dbReference>
<dbReference type="Pfam" id="PF00398">
    <property type="entry name" value="RrnaAD"/>
    <property type="match status" value="1"/>
</dbReference>
<dbReference type="Gene3D" id="1.10.8.100">
    <property type="entry name" value="Ribosomal RNA adenine dimethylase-like, domain 2"/>
    <property type="match status" value="1"/>
</dbReference>
<dbReference type="SMART" id="SM00650">
    <property type="entry name" value="rADc"/>
    <property type="match status" value="1"/>
</dbReference>
<evidence type="ECO:0000259" key="13">
    <source>
        <dbReference type="SMART" id="SM00650"/>
    </source>
</evidence>
<evidence type="ECO:0000256" key="11">
    <source>
        <dbReference type="ARBA" id="ARBA00061274"/>
    </source>
</evidence>
<organism evidence="14 15">
    <name type="scientific">Clydaea vesicula</name>
    <dbReference type="NCBI Taxonomy" id="447962"/>
    <lineage>
        <taxon>Eukaryota</taxon>
        <taxon>Fungi</taxon>
        <taxon>Fungi incertae sedis</taxon>
        <taxon>Chytridiomycota</taxon>
        <taxon>Chytridiomycota incertae sedis</taxon>
        <taxon>Chytridiomycetes</taxon>
        <taxon>Lobulomycetales</taxon>
        <taxon>Lobulomycetaceae</taxon>
        <taxon>Clydaea</taxon>
    </lineage>
</organism>
<evidence type="ECO:0000313" key="15">
    <source>
        <dbReference type="Proteomes" id="UP001211065"/>
    </source>
</evidence>
<dbReference type="GO" id="GO:0000124">
    <property type="term" value="C:SAGA complex"/>
    <property type="evidence" value="ECO:0007669"/>
    <property type="project" value="TreeGrafter"/>
</dbReference>
<evidence type="ECO:0000256" key="12">
    <source>
        <dbReference type="PROSITE-ProRule" id="PRU01026"/>
    </source>
</evidence>
<dbReference type="InterPro" id="IPR023165">
    <property type="entry name" value="rRNA_Ade_diMease-like_C"/>
</dbReference>
<proteinExistence type="inferred from homology"/>
<dbReference type="InterPro" id="IPR020596">
    <property type="entry name" value="rRNA_Ade_Mease_Trfase_CS"/>
</dbReference>
<accession>A0AAD5U675</accession>
<feature type="domain" description="Ribosomal RNA adenine methylase transferase N-terminal" evidence="13">
    <location>
        <begin position="286"/>
        <end position="444"/>
    </location>
</feature>
<evidence type="ECO:0000256" key="1">
    <source>
        <dbReference type="ARBA" id="ARBA00004123"/>
    </source>
</evidence>
<evidence type="ECO:0000256" key="10">
    <source>
        <dbReference type="ARBA" id="ARBA00024915"/>
    </source>
</evidence>
<comment type="similarity">
    <text evidence="11">Belongs to the SPT3 family.</text>
</comment>
<keyword evidence="5 12" id="KW-0949">S-adenosyl-L-methionine</keyword>
<keyword evidence="8" id="KW-0804">Transcription</keyword>
<comment type="subcellular location">
    <subcellularLocation>
        <location evidence="1">Nucleus</location>
    </subcellularLocation>
</comment>
<comment type="caution">
    <text evidence="12">Lacks conserved residue(s) required for the propagation of feature annotation.</text>
</comment>
<keyword evidence="15" id="KW-1185">Reference proteome</keyword>
<dbReference type="EMBL" id="JADGJW010000093">
    <property type="protein sequence ID" value="KAJ3224441.1"/>
    <property type="molecule type" value="Genomic_DNA"/>
</dbReference>
<dbReference type="InterPro" id="IPR003195">
    <property type="entry name" value="TFIID_TAF13"/>
</dbReference>
<keyword evidence="6 12" id="KW-0694">RNA-binding</keyword>
<comment type="caution">
    <text evidence="14">The sequence shown here is derived from an EMBL/GenBank/DDBJ whole genome shotgun (WGS) entry which is preliminary data.</text>
</comment>
<dbReference type="GO" id="GO:0000179">
    <property type="term" value="F:rRNA (adenine-N6,N6-)-dimethyltransferase activity"/>
    <property type="evidence" value="ECO:0007669"/>
    <property type="project" value="UniProtKB-UniRule"/>
</dbReference>
<protein>
    <recommendedName>
        <fullName evidence="2">Mitochondrial transcription factor 1</fullName>
    </recommendedName>
</protein>
<evidence type="ECO:0000313" key="14">
    <source>
        <dbReference type="EMBL" id="KAJ3224441.1"/>
    </source>
</evidence>
<evidence type="ECO:0000256" key="7">
    <source>
        <dbReference type="ARBA" id="ARBA00023015"/>
    </source>
</evidence>
<keyword evidence="4 12" id="KW-0808">Transferase</keyword>
<dbReference type="InterPro" id="IPR020598">
    <property type="entry name" value="rRNA_Ade_methylase_Trfase_N"/>
</dbReference>
<dbReference type="GO" id="GO:0006366">
    <property type="term" value="P:transcription by RNA polymerase II"/>
    <property type="evidence" value="ECO:0007669"/>
    <property type="project" value="InterPro"/>
</dbReference>